<protein>
    <submittedName>
        <fullName evidence="5">ESX secretion-associated protein EspG</fullName>
    </submittedName>
</protein>
<proteinExistence type="inferred from homology"/>
<evidence type="ECO:0000313" key="6">
    <source>
        <dbReference type="Proteomes" id="UP000733379"/>
    </source>
</evidence>
<dbReference type="RefSeq" id="WP_215915556.1">
    <property type="nucleotide sequence ID" value="NZ_JAHKNI010000001.1"/>
</dbReference>
<dbReference type="Proteomes" id="UP000733379">
    <property type="component" value="Unassembled WGS sequence"/>
</dbReference>
<dbReference type="InterPro" id="IPR025734">
    <property type="entry name" value="EspG"/>
</dbReference>
<gene>
    <name evidence="5" type="ORF">KO481_04285</name>
</gene>
<name>A0ABS6ART8_9NOCA</name>
<dbReference type="Pfam" id="PF14011">
    <property type="entry name" value="ESX-1_EspG"/>
    <property type="match status" value="1"/>
</dbReference>
<evidence type="ECO:0000313" key="5">
    <source>
        <dbReference type="EMBL" id="MBU3060741.1"/>
    </source>
</evidence>
<keyword evidence="6" id="KW-1185">Reference proteome</keyword>
<evidence type="ECO:0000256" key="3">
    <source>
        <dbReference type="ARBA" id="ARBA00022490"/>
    </source>
</evidence>
<keyword evidence="4" id="KW-0143">Chaperone</keyword>
<organism evidence="5 6">
    <name type="scientific">Nocardia albiluteola</name>
    <dbReference type="NCBI Taxonomy" id="2842303"/>
    <lineage>
        <taxon>Bacteria</taxon>
        <taxon>Bacillati</taxon>
        <taxon>Actinomycetota</taxon>
        <taxon>Actinomycetes</taxon>
        <taxon>Mycobacteriales</taxon>
        <taxon>Nocardiaceae</taxon>
        <taxon>Nocardia</taxon>
    </lineage>
</organism>
<accession>A0ABS6ART8</accession>
<evidence type="ECO:0000256" key="1">
    <source>
        <dbReference type="ARBA" id="ARBA00004496"/>
    </source>
</evidence>
<sequence>MTRSLTDLEFVVMWEETGHDTLPLPLSFATDLRDRILFDQAKFEIRERLAAARDEYVDHVLQALAHPDIHIAVHAHDSADPFLPEGSIRIYAARRGDQGYVVRQLPGKTIWHSSGFVVTQCDAIALAAAVVRELPDQPAGRYSNIRLDQDNSESEADPDAFAMYDFVEDDGDSTDHLANYLLTAPAQRIGQIDISQGSSRFGPRGITRRRLGWRDLLDDGRYTITGDPPDMAHGTDSARMINLINTEIAEVVRAIKDERND</sequence>
<evidence type="ECO:0000256" key="4">
    <source>
        <dbReference type="ARBA" id="ARBA00023186"/>
    </source>
</evidence>
<comment type="subcellular location">
    <subcellularLocation>
        <location evidence="1">Cytoplasm</location>
    </subcellularLocation>
</comment>
<comment type="caution">
    <text evidence="5">The sequence shown here is derived from an EMBL/GenBank/DDBJ whole genome shotgun (WGS) entry which is preliminary data.</text>
</comment>
<comment type="similarity">
    <text evidence="2">Belongs to the EspG family.</text>
</comment>
<evidence type="ECO:0000256" key="2">
    <source>
        <dbReference type="ARBA" id="ARBA00006411"/>
    </source>
</evidence>
<dbReference type="EMBL" id="JAHKNI010000001">
    <property type="protein sequence ID" value="MBU3060741.1"/>
    <property type="molecule type" value="Genomic_DNA"/>
</dbReference>
<reference evidence="5 6" key="1">
    <citation type="submission" date="2021-06" db="EMBL/GenBank/DDBJ databases">
        <title>Actinomycetes sequencing.</title>
        <authorList>
            <person name="Shan Q."/>
        </authorList>
    </citation>
    <scope>NUCLEOTIDE SEQUENCE [LARGE SCALE GENOMIC DNA]</scope>
    <source>
        <strain evidence="5 6">NEAU-G5</strain>
    </source>
</reference>
<keyword evidence="3" id="KW-0963">Cytoplasm</keyword>